<reference evidence="1" key="2">
    <citation type="journal article" date="2023" name="IMA Fungus">
        <title>Comparative genomic study of the Penicillium genus elucidates a diverse pangenome and 15 lateral gene transfer events.</title>
        <authorList>
            <person name="Petersen C."/>
            <person name="Sorensen T."/>
            <person name="Nielsen M.R."/>
            <person name="Sondergaard T.E."/>
            <person name="Sorensen J.L."/>
            <person name="Fitzpatrick D.A."/>
            <person name="Frisvad J.C."/>
            <person name="Nielsen K.L."/>
        </authorList>
    </citation>
    <scope>NUCLEOTIDE SEQUENCE</scope>
    <source>
        <strain evidence="1">IBT 15544</strain>
    </source>
</reference>
<reference evidence="1" key="1">
    <citation type="submission" date="2022-12" db="EMBL/GenBank/DDBJ databases">
        <authorList>
            <person name="Petersen C."/>
        </authorList>
    </citation>
    <scope>NUCLEOTIDE SEQUENCE</scope>
    <source>
        <strain evidence="1">IBT 15544</strain>
    </source>
</reference>
<dbReference type="EMBL" id="JAPQKR010000004">
    <property type="protein sequence ID" value="KAJ5218517.1"/>
    <property type="molecule type" value="Genomic_DNA"/>
</dbReference>
<organism evidence="1 2">
    <name type="scientific">Penicillium cinerascens</name>
    <dbReference type="NCBI Taxonomy" id="70096"/>
    <lineage>
        <taxon>Eukaryota</taxon>
        <taxon>Fungi</taxon>
        <taxon>Dikarya</taxon>
        <taxon>Ascomycota</taxon>
        <taxon>Pezizomycotina</taxon>
        <taxon>Eurotiomycetes</taxon>
        <taxon>Eurotiomycetidae</taxon>
        <taxon>Eurotiales</taxon>
        <taxon>Aspergillaceae</taxon>
        <taxon>Penicillium</taxon>
    </lineage>
</organism>
<dbReference type="AlphaFoldDB" id="A0A9W9NEP0"/>
<evidence type="ECO:0000313" key="2">
    <source>
        <dbReference type="Proteomes" id="UP001150904"/>
    </source>
</evidence>
<sequence>MAPSLILLLYHKVSAQRFYLENRPGMPISPDSPLIPQEQDHAGLSPALSREILTDLQQYPNLKDCVFVRHWHDKKNRHFCVLVQNITAEPVVEIPESSVSDITVQPAFKTPEPRIPDSLFVNAVKEVTTPPWGGSNQKLPVDITYCAATTTEMDENVFVDNTLDHTSDESLDSLFETNSPNYSEFPTFDMKRAKPYDPSSEESNRVYADEVENKSAEWRNIMRYFEPPR</sequence>
<comment type="caution">
    <text evidence="1">The sequence shown here is derived from an EMBL/GenBank/DDBJ whole genome shotgun (WGS) entry which is preliminary data.</text>
</comment>
<protein>
    <submittedName>
        <fullName evidence="1">Uncharacterized protein</fullName>
    </submittedName>
</protein>
<evidence type="ECO:0000313" key="1">
    <source>
        <dbReference type="EMBL" id="KAJ5218517.1"/>
    </source>
</evidence>
<dbReference type="Proteomes" id="UP001150904">
    <property type="component" value="Unassembled WGS sequence"/>
</dbReference>
<accession>A0A9W9NEP0</accession>
<proteinExistence type="predicted"/>
<name>A0A9W9NEP0_9EURO</name>
<dbReference type="OrthoDB" id="10362705at2759"/>
<gene>
    <name evidence="1" type="ORF">N7498_000616</name>
</gene>
<dbReference type="GeneID" id="83174979"/>
<dbReference type="RefSeq" id="XP_058313090.1">
    <property type="nucleotide sequence ID" value="XM_058447679.1"/>
</dbReference>
<keyword evidence="2" id="KW-1185">Reference proteome</keyword>